<dbReference type="InterPro" id="IPR006311">
    <property type="entry name" value="TAT_signal"/>
</dbReference>
<dbReference type="RefSeq" id="WP_379730119.1">
    <property type="nucleotide sequence ID" value="NZ_JBHRYJ010000009.1"/>
</dbReference>
<dbReference type="PANTHER" id="PTHR19372:SF7">
    <property type="entry name" value="SULFITE OXIDASE, MITOCHONDRIAL"/>
    <property type="match status" value="1"/>
</dbReference>
<sequence length="436" mass="48468">MTRDSKTPAPGGSPRLLTPSRRTFLKRSAAVGGMTMLAGAGVGEAMAAGDDNLPPNVPEWMKTLGSSVTAHPYGMPSQYEKNVIRRNVGWLTATEESSINFTPIHELDGIITPNGVCFERHHGGAPDIDPDQHRLMIHGLVDRPLIFTMSDLMRFPSVSRIHFIECPANGGMEWKGAQMDGVQFSHGMVHCCEWTGVKLSTLLAEVGLQKSAKWLLAEGADAAAMTRSIPLDKALDDVIVCYSQNGERIRVENGYPLRLLVPGWEGNVNVKWLRRIKVGDQPWHHREETSKYTDLMPNGIARQFTFVQEANSVITSPCPEKPMKFGKGFYEIRGLAWSGHGRIKKVDISTDGGNNWHTADLQTPVLSRALTRFRFPLQWDGRPMLLQSRAMDESGYVQPTIEALRAVRGLNSIYHKNSIHTWRVKPDGEVENVQIA</sequence>
<dbReference type="EMBL" id="JBHRYJ010000009">
    <property type="protein sequence ID" value="MFC3678479.1"/>
    <property type="molecule type" value="Genomic_DNA"/>
</dbReference>
<dbReference type="Gene3D" id="2.60.40.650">
    <property type="match status" value="1"/>
</dbReference>
<dbReference type="InterPro" id="IPR000572">
    <property type="entry name" value="OxRdtase_Mopterin-bd_dom"/>
</dbReference>
<keyword evidence="3" id="KW-0479">Metal-binding</keyword>
<comment type="cofactor">
    <cofactor evidence="1">
        <name>Mo-molybdopterin</name>
        <dbReference type="ChEBI" id="CHEBI:71302"/>
    </cofactor>
</comment>
<evidence type="ECO:0000256" key="3">
    <source>
        <dbReference type="ARBA" id="ARBA00022723"/>
    </source>
</evidence>
<organism evidence="7 8">
    <name type="scientific">Ferrovibrio xuzhouensis</name>
    <dbReference type="NCBI Taxonomy" id="1576914"/>
    <lineage>
        <taxon>Bacteria</taxon>
        <taxon>Pseudomonadati</taxon>
        <taxon>Pseudomonadota</taxon>
        <taxon>Alphaproteobacteria</taxon>
        <taxon>Rhodospirillales</taxon>
        <taxon>Rhodospirillaceae</taxon>
        <taxon>Ferrovibrio</taxon>
    </lineage>
</organism>
<dbReference type="CDD" id="cd02113">
    <property type="entry name" value="bact_SoxC_Moco"/>
    <property type="match status" value="1"/>
</dbReference>
<dbReference type="Pfam" id="PF00174">
    <property type="entry name" value="Oxidored_molyb"/>
    <property type="match status" value="1"/>
</dbReference>
<evidence type="ECO:0000313" key="8">
    <source>
        <dbReference type="Proteomes" id="UP001595711"/>
    </source>
</evidence>
<dbReference type="NCBIfam" id="TIGR04555">
    <property type="entry name" value="sulfite_DH_soxC"/>
    <property type="match status" value="1"/>
</dbReference>
<keyword evidence="2" id="KW-0500">Molybdenum</keyword>
<dbReference type="EC" id="1.8.2.1" evidence="7"/>
<evidence type="ECO:0000259" key="6">
    <source>
        <dbReference type="Pfam" id="PF03404"/>
    </source>
</evidence>
<evidence type="ECO:0000313" key="7">
    <source>
        <dbReference type="EMBL" id="MFC3678479.1"/>
    </source>
</evidence>
<feature type="domain" description="Moybdenum cofactor oxidoreductase dimerisation" evidence="6">
    <location>
        <begin position="308"/>
        <end position="421"/>
    </location>
</feature>
<proteinExistence type="predicted"/>
<dbReference type="Gene3D" id="3.90.420.10">
    <property type="entry name" value="Oxidoreductase, molybdopterin-binding domain"/>
    <property type="match status" value="1"/>
</dbReference>
<feature type="domain" description="Oxidoreductase molybdopterin-binding" evidence="5">
    <location>
        <begin position="122"/>
        <end position="283"/>
    </location>
</feature>
<comment type="caution">
    <text evidence="7">The sequence shown here is derived from an EMBL/GenBank/DDBJ whole genome shotgun (WGS) entry which is preliminary data.</text>
</comment>
<keyword evidence="8" id="KW-1185">Reference proteome</keyword>
<evidence type="ECO:0000256" key="1">
    <source>
        <dbReference type="ARBA" id="ARBA00001924"/>
    </source>
</evidence>
<gene>
    <name evidence="7" type="primary">soxC</name>
    <name evidence="7" type="ORF">ACFOOQ_23235</name>
</gene>
<dbReference type="InterPro" id="IPR008335">
    <property type="entry name" value="Mopterin_OxRdtase_euk"/>
</dbReference>
<accession>A0ABV7VLW2</accession>
<dbReference type="InterPro" id="IPR030835">
    <property type="entry name" value="Sulfite_DH_SoxC"/>
</dbReference>
<dbReference type="PROSITE" id="PS51318">
    <property type="entry name" value="TAT"/>
    <property type="match status" value="1"/>
</dbReference>
<dbReference type="PANTHER" id="PTHR19372">
    <property type="entry name" value="SULFITE REDUCTASE"/>
    <property type="match status" value="1"/>
</dbReference>
<dbReference type="InterPro" id="IPR005066">
    <property type="entry name" value="MoCF_OxRdtse_dimer"/>
</dbReference>
<evidence type="ECO:0000256" key="4">
    <source>
        <dbReference type="ARBA" id="ARBA00023002"/>
    </source>
</evidence>
<dbReference type="NCBIfam" id="TIGR01409">
    <property type="entry name" value="TAT_signal_seq"/>
    <property type="match status" value="1"/>
</dbReference>
<reference evidence="8" key="1">
    <citation type="journal article" date="2019" name="Int. J. Syst. Evol. Microbiol.">
        <title>The Global Catalogue of Microorganisms (GCM) 10K type strain sequencing project: providing services to taxonomists for standard genome sequencing and annotation.</title>
        <authorList>
            <consortium name="The Broad Institute Genomics Platform"/>
            <consortium name="The Broad Institute Genome Sequencing Center for Infectious Disease"/>
            <person name="Wu L."/>
            <person name="Ma J."/>
        </authorList>
    </citation>
    <scope>NUCLEOTIDE SEQUENCE [LARGE SCALE GENOMIC DNA]</scope>
    <source>
        <strain evidence="8">KCTC 42182</strain>
    </source>
</reference>
<dbReference type="SUPFAM" id="SSF56524">
    <property type="entry name" value="Oxidoreductase molybdopterin-binding domain"/>
    <property type="match status" value="1"/>
</dbReference>
<protein>
    <submittedName>
        <fullName evidence="7">Sulfite dehydrogenase</fullName>
        <ecNumber evidence="7">1.8.2.1</ecNumber>
    </submittedName>
</protein>
<dbReference type="PRINTS" id="PR00407">
    <property type="entry name" value="EUMOPTERIN"/>
</dbReference>
<dbReference type="Pfam" id="PF03404">
    <property type="entry name" value="Mo-co_dimer"/>
    <property type="match status" value="1"/>
</dbReference>
<evidence type="ECO:0000259" key="5">
    <source>
        <dbReference type="Pfam" id="PF00174"/>
    </source>
</evidence>
<dbReference type="GO" id="GO:0050310">
    <property type="term" value="F:sulfite dehydrogenase activity"/>
    <property type="evidence" value="ECO:0007669"/>
    <property type="project" value="UniProtKB-EC"/>
</dbReference>
<keyword evidence="4 7" id="KW-0560">Oxidoreductase</keyword>
<dbReference type="SUPFAM" id="SSF81296">
    <property type="entry name" value="E set domains"/>
    <property type="match status" value="1"/>
</dbReference>
<dbReference type="InterPro" id="IPR019546">
    <property type="entry name" value="TAT_signal_bac_arc"/>
</dbReference>
<name>A0ABV7VLW2_9PROT</name>
<evidence type="ECO:0000256" key="2">
    <source>
        <dbReference type="ARBA" id="ARBA00022505"/>
    </source>
</evidence>
<dbReference type="InterPro" id="IPR014756">
    <property type="entry name" value="Ig_E-set"/>
</dbReference>
<dbReference type="Proteomes" id="UP001595711">
    <property type="component" value="Unassembled WGS sequence"/>
</dbReference>
<dbReference type="InterPro" id="IPR036374">
    <property type="entry name" value="OxRdtase_Mopterin-bd_sf"/>
</dbReference>